<feature type="region of interest" description="Disordered" evidence="1">
    <location>
        <begin position="79"/>
        <end position="106"/>
    </location>
</feature>
<reference evidence="3" key="2">
    <citation type="submission" date="2023-04" db="EMBL/GenBank/DDBJ databases">
        <authorList>
            <person name="Bruccoleri R.E."/>
            <person name="Oakeley E.J."/>
            <person name="Faust A.-M."/>
            <person name="Dessus-Babus S."/>
            <person name="Altorfer M."/>
            <person name="Burckhardt D."/>
            <person name="Oertli M."/>
            <person name="Naumann U."/>
            <person name="Petersen F."/>
            <person name="Wong J."/>
        </authorList>
    </citation>
    <scope>NUCLEOTIDE SEQUENCE</scope>
    <source>
        <strain evidence="3">GSM-AAB239-AS_SAM_17_03QT</strain>
        <tissue evidence="3">Leaf</tissue>
    </source>
</reference>
<organism evidence="3 4">
    <name type="scientific">Iris pallida</name>
    <name type="common">Sweet iris</name>
    <dbReference type="NCBI Taxonomy" id="29817"/>
    <lineage>
        <taxon>Eukaryota</taxon>
        <taxon>Viridiplantae</taxon>
        <taxon>Streptophyta</taxon>
        <taxon>Embryophyta</taxon>
        <taxon>Tracheophyta</taxon>
        <taxon>Spermatophyta</taxon>
        <taxon>Magnoliopsida</taxon>
        <taxon>Liliopsida</taxon>
        <taxon>Asparagales</taxon>
        <taxon>Iridaceae</taxon>
        <taxon>Iridoideae</taxon>
        <taxon>Irideae</taxon>
        <taxon>Iris</taxon>
    </lineage>
</organism>
<proteinExistence type="predicted"/>
<evidence type="ECO:0008006" key="5">
    <source>
        <dbReference type="Google" id="ProtNLM"/>
    </source>
</evidence>
<feature type="region of interest" description="Disordered" evidence="1">
    <location>
        <begin position="22"/>
        <end position="43"/>
    </location>
</feature>
<evidence type="ECO:0000256" key="2">
    <source>
        <dbReference type="SAM" id="SignalP"/>
    </source>
</evidence>
<feature type="signal peptide" evidence="2">
    <location>
        <begin position="1"/>
        <end position="18"/>
    </location>
</feature>
<evidence type="ECO:0000256" key="1">
    <source>
        <dbReference type="SAM" id="MobiDB-lite"/>
    </source>
</evidence>
<dbReference type="AlphaFoldDB" id="A0AAX6G2H7"/>
<evidence type="ECO:0000313" key="3">
    <source>
        <dbReference type="EMBL" id="KAJ6822528.1"/>
    </source>
</evidence>
<comment type="caution">
    <text evidence="3">The sequence shown here is derived from an EMBL/GenBank/DDBJ whole genome shotgun (WGS) entry which is preliminary data.</text>
</comment>
<keyword evidence="2" id="KW-0732">Signal</keyword>
<protein>
    <recommendedName>
        <fullName evidence="5">Secreted protein</fullName>
    </recommendedName>
</protein>
<feature type="chain" id="PRO_5043657502" description="Secreted protein" evidence="2">
    <location>
        <begin position="19"/>
        <end position="106"/>
    </location>
</feature>
<sequence length="106" mass="11462">MSVFSLSLSLLTLPLSLPKNSLDGVGGSKKGGRRLCSPSWKSPTKEFTGARGCWRSSRSGLSTITCQENVACCRFDRRISLPRGSGPPEVGDDSWSRDSAEKKGKR</sequence>
<dbReference type="EMBL" id="JANAVB010024177">
    <property type="protein sequence ID" value="KAJ6822528.1"/>
    <property type="molecule type" value="Genomic_DNA"/>
</dbReference>
<reference evidence="3" key="1">
    <citation type="journal article" date="2023" name="GigaByte">
        <title>Genome assembly of the bearded iris, Iris pallida Lam.</title>
        <authorList>
            <person name="Bruccoleri R.E."/>
            <person name="Oakeley E.J."/>
            <person name="Faust A.M.E."/>
            <person name="Altorfer M."/>
            <person name="Dessus-Babus S."/>
            <person name="Burckhardt D."/>
            <person name="Oertli M."/>
            <person name="Naumann U."/>
            <person name="Petersen F."/>
            <person name="Wong J."/>
        </authorList>
    </citation>
    <scope>NUCLEOTIDE SEQUENCE</scope>
    <source>
        <strain evidence="3">GSM-AAB239-AS_SAM_17_03QT</strain>
    </source>
</reference>
<gene>
    <name evidence="3" type="ORF">M6B38_388265</name>
</gene>
<accession>A0AAX6G2H7</accession>
<dbReference type="Proteomes" id="UP001140949">
    <property type="component" value="Unassembled WGS sequence"/>
</dbReference>
<feature type="compositionally biased region" description="Basic and acidic residues" evidence="1">
    <location>
        <begin position="94"/>
        <end position="106"/>
    </location>
</feature>
<keyword evidence="4" id="KW-1185">Reference proteome</keyword>
<evidence type="ECO:0000313" key="4">
    <source>
        <dbReference type="Proteomes" id="UP001140949"/>
    </source>
</evidence>
<name>A0AAX6G2H7_IRIPA</name>